<dbReference type="RefSeq" id="WP_392396077.1">
    <property type="nucleotide sequence ID" value="NZ_JAURTK010000021.1"/>
</dbReference>
<dbReference type="Proteomes" id="UP001229486">
    <property type="component" value="Unassembled WGS sequence"/>
</dbReference>
<dbReference type="AlphaFoldDB" id="A0AB73IN91"/>
<reference evidence="1" key="1">
    <citation type="submission" date="2023-07" db="EMBL/GenBank/DDBJ databases">
        <title>Sorghum-associated microbial communities from plants grown in Nebraska, USA.</title>
        <authorList>
            <person name="Schachtman D."/>
        </authorList>
    </citation>
    <scope>NUCLEOTIDE SEQUENCE</scope>
    <source>
        <strain evidence="1">DS1061</strain>
    </source>
</reference>
<gene>
    <name evidence="1" type="ORF">J2793_006948</name>
</gene>
<comment type="caution">
    <text evidence="1">The sequence shown here is derived from an EMBL/GenBank/DDBJ whole genome shotgun (WGS) entry which is preliminary data.</text>
</comment>
<name>A0AB73IN91_9BURK</name>
<accession>A0AB73IN91</accession>
<organism evidence="1 2">
    <name type="scientific">Paraburkholderia caledonica</name>
    <dbReference type="NCBI Taxonomy" id="134536"/>
    <lineage>
        <taxon>Bacteria</taxon>
        <taxon>Pseudomonadati</taxon>
        <taxon>Pseudomonadota</taxon>
        <taxon>Betaproteobacteria</taxon>
        <taxon>Burkholderiales</taxon>
        <taxon>Burkholderiaceae</taxon>
        <taxon>Paraburkholderia</taxon>
    </lineage>
</organism>
<proteinExistence type="predicted"/>
<dbReference type="EMBL" id="JAURTK010000021">
    <property type="protein sequence ID" value="MDP9651473.1"/>
    <property type="molecule type" value="Genomic_DNA"/>
</dbReference>
<sequence>MTKIYIFLDAASNHVLYSTPVKNSFIPSEIVEMDCTEFKIIDVLSELSMKVVDADNIITYSPFSSNSYRYDEPTQSLVSLNEFSRSDAPDRGRNDSR</sequence>
<evidence type="ECO:0000313" key="2">
    <source>
        <dbReference type="Proteomes" id="UP001229486"/>
    </source>
</evidence>
<protein>
    <submittedName>
        <fullName evidence="1">Uncharacterized protein</fullName>
    </submittedName>
</protein>
<evidence type="ECO:0000313" key="1">
    <source>
        <dbReference type="EMBL" id="MDP9651473.1"/>
    </source>
</evidence>